<dbReference type="AlphaFoldDB" id="A0A1X2IDV1"/>
<feature type="region of interest" description="Disordered" evidence="1">
    <location>
        <begin position="69"/>
        <end position="112"/>
    </location>
</feature>
<evidence type="ECO:0000313" key="4">
    <source>
        <dbReference type="Proteomes" id="UP000193560"/>
    </source>
</evidence>
<accession>A0A1X2IDV1</accession>
<keyword evidence="2" id="KW-0732">Signal</keyword>
<feature type="compositionally biased region" description="Acidic residues" evidence="1">
    <location>
        <begin position="69"/>
        <end position="91"/>
    </location>
</feature>
<protein>
    <submittedName>
        <fullName evidence="3">Uncharacterized protein</fullName>
    </submittedName>
</protein>
<feature type="signal peptide" evidence="2">
    <location>
        <begin position="1"/>
        <end position="26"/>
    </location>
</feature>
<feature type="compositionally biased region" description="Low complexity" evidence="1">
    <location>
        <begin position="370"/>
        <end position="389"/>
    </location>
</feature>
<name>A0A1X2IDV1_9FUNG</name>
<feature type="chain" id="PRO_5012032789" evidence="2">
    <location>
        <begin position="27"/>
        <end position="460"/>
    </location>
</feature>
<evidence type="ECO:0000256" key="1">
    <source>
        <dbReference type="SAM" id="MobiDB-lite"/>
    </source>
</evidence>
<feature type="compositionally biased region" description="Polar residues" evidence="1">
    <location>
        <begin position="49"/>
        <end position="62"/>
    </location>
</feature>
<feature type="compositionally biased region" description="Low complexity" evidence="1">
    <location>
        <begin position="399"/>
        <end position="422"/>
    </location>
</feature>
<dbReference type="Proteomes" id="UP000193560">
    <property type="component" value="Unassembled WGS sequence"/>
</dbReference>
<feature type="compositionally biased region" description="Polar residues" evidence="1">
    <location>
        <begin position="147"/>
        <end position="158"/>
    </location>
</feature>
<keyword evidence="4" id="KW-1185">Reference proteome</keyword>
<reference evidence="3 4" key="1">
    <citation type="submission" date="2016-07" db="EMBL/GenBank/DDBJ databases">
        <title>Pervasive Adenine N6-methylation of Active Genes in Fungi.</title>
        <authorList>
            <consortium name="DOE Joint Genome Institute"/>
            <person name="Mondo S.J."/>
            <person name="Dannebaum R.O."/>
            <person name="Kuo R.C."/>
            <person name="Labutti K."/>
            <person name="Haridas S."/>
            <person name="Kuo A."/>
            <person name="Salamov A."/>
            <person name="Ahrendt S.R."/>
            <person name="Lipzen A."/>
            <person name="Sullivan W."/>
            <person name="Andreopoulos W.B."/>
            <person name="Clum A."/>
            <person name="Lindquist E."/>
            <person name="Daum C."/>
            <person name="Ramamoorthy G.K."/>
            <person name="Gryganskyi A."/>
            <person name="Culley D."/>
            <person name="Magnuson J.K."/>
            <person name="James T.Y."/>
            <person name="O'Malley M.A."/>
            <person name="Stajich J.E."/>
            <person name="Spatafora J.W."/>
            <person name="Visel A."/>
            <person name="Grigoriev I.V."/>
        </authorList>
    </citation>
    <scope>NUCLEOTIDE SEQUENCE [LARGE SCALE GENOMIC DNA]</scope>
    <source>
        <strain evidence="3 4">NRRL 1336</strain>
    </source>
</reference>
<feature type="region of interest" description="Disordered" evidence="1">
    <location>
        <begin position="260"/>
        <end position="299"/>
    </location>
</feature>
<sequence length="460" mass="51188">MIWSTNLLPLLLFMNCLILMSAPVWGQDTNHADNDNTALEYNEKPADVLNNNDHGTTKTPSSMGEFVYEENDQDNDDDDEASDDDEEDDMDIQGGTTYDIDEEPLSGGYYGLLQQGNSKEQEQGDDLGEELFVEFEYDEEDDDDTTGGVSTNDSNDGTTDGLLFEDDEAPLDFKNNEETDLDQLLFEASQKDITNGWEYQHDPLDKTATHDDIDQLLANADDALYVDPQDDAVDADGHPDHVTDTLIDSIFQEQQQNMNPINHNHYHTDEDDDLLPPLPPGIFAEHDTPDDQLGYSSSDHQNYPSQYKLPLFGILVLLILLYKVSNKSQGGIGSKFLEKEEKGLPLHNKDLNTQDSMSYPNNGSILVSSPNTATQHNPQQQHQQQPTSAGGHGYHGRRSSSSSSMSSGRKSSLSGVAASAVGVHGGHTRRISLGHPMLPHTIKESKWEDEWDDKAEKRRQ</sequence>
<feature type="region of interest" description="Disordered" evidence="1">
    <location>
        <begin position="347"/>
        <end position="460"/>
    </location>
</feature>
<feature type="region of interest" description="Disordered" evidence="1">
    <location>
        <begin position="44"/>
        <end position="63"/>
    </location>
</feature>
<feature type="compositionally biased region" description="Polar residues" evidence="1">
    <location>
        <begin position="353"/>
        <end position="369"/>
    </location>
</feature>
<proteinExistence type="predicted"/>
<gene>
    <name evidence="3" type="ORF">BCR42DRAFT_417417</name>
</gene>
<dbReference type="EMBL" id="MCGE01000014">
    <property type="protein sequence ID" value="ORZ14673.1"/>
    <property type="molecule type" value="Genomic_DNA"/>
</dbReference>
<dbReference type="OrthoDB" id="10633413at2759"/>
<evidence type="ECO:0000256" key="2">
    <source>
        <dbReference type="SAM" id="SignalP"/>
    </source>
</evidence>
<evidence type="ECO:0000313" key="3">
    <source>
        <dbReference type="EMBL" id="ORZ14673.1"/>
    </source>
</evidence>
<feature type="region of interest" description="Disordered" evidence="1">
    <location>
        <begin position="138"/>
        <end position="164"/>
    </location>
</feature>
<organism evidence="3 4">
    <name type="scientific">Absidia repens</name>
    <dbReference type="NCBI Taxonomy" id="90262"/>
    <lineage>
        <taxon>Eukaryota</taxon>
        <taxon>Fungi</taxon>
        <taxon>Fungi incertae sedis</taxon>
        <taxon>Mucoromycota</taxon>
        <taxon>Mucoromycotina</taxon>
        <taxon>Mucoromycetes</taxon>
        <taxon>Mucorales</taxon>
        <taxon>Cunninghamellaceae</taxon>
        <taxon>Absidia</taxon>
    </lineage>
</organism>
<comment type="caution">
    <text evidence="3">The sequence shown here is derived from an EMBL/GenBank/DDBJ whole genome shotgun (WGS) entry which is preliminary data.</text>
</comment>